<feature type="coiled-coil region" evidence="1">
    <location>
        <begin position="293"/>
        <end position="320"/>
    </location>
</feature>
<sequence length="1256" mass="144356">MLYVSPAKMASYFYHECERNFYFQSLAKERRGELDVPKELFERSAVHESVLRRGVEWEEEVISTHLAGQVKMGKRLPGMPLSHCFLDGVETIQELKRPSKRYLYQPTLIVPPRFYKRYGLDPDVIRFAACRPDLIECRSEQDGFAFRIIDIKSSDVLKLSHRVQTALYALILSLILEEHGIAGKVDLREAGVWTYGAGQPQAADISQLLPYIEQFLTSELTALATKQADELFWHLDYRCEWCPFYDYCLDKARQQKHISLVPYLSSHASRFIRERQLPETIGEFRQFLERQENRHVLKQNAGLARQLRRLEAQLEAIAQEKVVPYDRAVTHMPIWEDIRLILTAQRDQLTGKVAAASLYRVGGADVFGTGSEMHHFIAGSFEECDAVGRNFADALDRLLQTVHDYNRTREWRAQKSVQAYVVDNYEWENVQQLFHELLLDSEYNEKAVRLLSYFHSSVLSSASDHPCEMVPLPVVVLTTVASQLFALPVHVAYRLEDLSRYVAAYNDSPFLYSASERFSFRLTNAMKMDVLHDAWQTGDEEKRKAVEKELSRRLWAASSVIQGIRAWAANVHPSPLVVWPEKFRFPSSADYRDPLVSKLAFMARYEALLNYLDIRQSRLLPLPERLENGVTLHVTYLGGERFRLNNRQALEAIDSKANWLLTECNEEGEKAQQTFPDIKYAGDWSAPKGANLYFTRIRAIHDHGKKVELELELPKWLDRFPLVEGEEYWLSLRHADFTMPRVLRALQQLDQENHRILSLIRDPARYRKTFRPNWDVDEVKMLLRQSGLTKSQRQAFLHFLHHTLTLVWGPPGTGKTHFIAAALQLLMTIYEKRGRRLAILVSGFTHAAIENCLRKIQELVPRHRVHIAKLGEIQTEKAKGMAEVADRELSDWLSNGGHRVLGATLYSIQKAYEKGYINEEFDVVVLDEASQIRVADSLLALSHVKKAGRLLIVGDHFQLPPIIQGTYAVTEGEPPLFDSIFRLLFDADAEKRFTRQLTDNFRMNEALCRYPAERIYGSDYTAFNKRIASQTLALAAARPADEWVEAALDPDYPLVVCVYDGAYGTQENEAEARWVASITKVLRERLLDDNGQRYDDTSDGDQAFWRHGLFIISPHRAQIRAIRRELERQGLRPPFFVDTVDKMQGQEAEAVIISYGVADPELAMMEGEFIYSLNRLNVSLTRARKKAIIFLSRQLMSPSLQVIGNEEYHEGVNFMLRLENYASRHGKAQTFVVDGAALRMYRVGCPKPEEVDHPSL</sequence>
<dbReference type="InterPro" id="IPR045055">
    <property type="entry name" value="DNA2/NAM7-like"/>
</dbReference>
<dbReference type="SUPFAM" id="SSF52540">
    <property type="entry name" value="P-loop containing nucleoside triphosphate hydrolases"/>
    <property type="match status" value="1"/>
</dbReference>
<dbReference type="PANTHER" id="PTHR10887">
    <property type="entry name" value="DNA2/NAM7 HELICASE FAMILY"/>
    <property type="match status" value="1"/>
</dbReference>
<dbReference type="Pfam" id="PF13245">
    <property type="entry name" value="AAA_19"/>
    <property type="match status" value="1"/>
</dbReference>
<evidence type="ECO:0000313" key="3">
    <source>
        <dbReference type="EMBL" id="MFC0297560.1"/>
    </source>
</evidence>
<dbReference type="Gene3D" id="3.40.50.300">
    <property type="entry name" value="P-loop containing nucleotide triphosphate hydrolases"/>
    <property type="match status" value="2"/>
</dbReference>
<organism evidence="3 4">
    <name type="scientific">Geobacillus jurassicus</name>
    <dbReference type="NCBI Taxonomy" id="235932"/>
    <lineage>
        <taxon>Bacteria</taxon>
        <taxon>Bacillati</taxon>
        <taxon>Bacillota</taxon>
        <taxon>Bacilli</taxon>
        <taxon>Bacillales</taxon>
        <taxon>Anoxybacillaceae</taxon>
        <taxon>Geobacillus</taxon>
    </lineage>
</organism>
<dbReference type="InterPro" id="IPR041679">
    <property type="entry name" value="DNA2/NAM7-like_C"/>
</dbReference>
<dbReference type="Pfam" id="PF13087">
    <property type="entry name" value="AAA_12"/>
    <property type="match status" value="1"/>
</dbReference>
<dbReference type="Gene3D" id="3.90.320.10">
    <property type="match status" value="1"/>
</dbReference>
<protein>
    <submittedName>
        <fullName evidence="3">AAA domain-containing protein</fullName>
    </submittedName>
</protein>
<keyword evidence="1" id="KW-0175">Coiled coil</keyword>
<keyword evidence="4" id="KW-1185">Reference proteome</keyword>
<dbReference type="InterPro" id="IPR027417">
    <property type="entry name" value="P-loop_NTPase"/>
</dbReference>
<evidence type="ECO:0000313" key="4">
    <source>
        <dbReference type="Proteomes" id="UP001589785"/>
    </source>
</evidence>
<name>A0ABV6GSU3_9BACL</name>
<evidence type="ECO:0000256" key="1">
    <source>
        <dbReference type="SAM" id="Coils"/>
    </source>
</evidence>
<dbReference type="InterPro" id="IPR047187">
    <property type="entry name" value="SF1_C_Upf1"/>
</dbReference>
<accession>A0ABV6GSU3</accession>
<comment type="caution">
    <text evidence="3">The sequence shown here is derived from an EMBL/GenBank/DDBJ whole genome shotgun (WGS) entry which is preliminary data.</text>
</comment>
<dbReference type="RefSeq" id="WP_066233420.1">
    <property type="nucleotide sequence ID" value="NZ_JBHLVN010000040.1"/>
</dbReference>
<reference evidence="3 4" key="1">
    <citation type="submission" date="2024-09" db="EMBL/GenBank/DDBJ databases">
        <authorList>
            <person name="Sun Q."/>
            <person name="Mori K."/>
        </authorList>
    </citation>
    <scope>NUCLEOTIDE SEQUENCE [LARGE SCALE GENOMIC DNA]</scope>
    <source>
        <strain evidence="3 4">CCM 7224</strain>
    </source>
</reference>
<dbReference type="PANTHER" id="PTHR10887:SF495">
    <property type="entry name" value="HELICASE SENATAXIN ISOFORM X1-RELATED"/>
    <property type="match status" value="1"/>
</dbReference>
<dbReference type="CDD" id="cd18808">
    <property type="entry name" value="SF1_C_Upf1"/>
    <property type="match status" value="1"/>
</dbReference>
<gene>
    <name evidence="3" type="ORF">ACFFHQ_08980</name>
</gene>
<feature type="domain" description="DNA2/NAM7 helicase-like C-terminal" evidence="2">
    <location>
        <begin position="979"/>
        <end position="1190"/>
    </location>
</feature>
<proteinExistence type="predicted"/>
<evidence type="ECO:0000259" key="2">
    <source>
        <dbReference type="Pfam" id="PF13087"/>
    </source>
</evidence>
<dbReference type="EMBL" id="JBHLVN010000040">
    <property type="protein sequence ID" value="MFC0297560.1"/>
    <property type="molecule type" value="Genomic_DNA"/>
</dbReference>
<dbReference type="Proteomes" id="UP001589785">
    <property type="component" value="Unassembled WGS sequence"/>
</dbReference>
<dbReference type="InterPro" id="IPR011604">
    <property type="entry name" value="PDDEXK-like_dom_sf"/>
</dbReference>
<dbReference type="CDD" id="cd17934">
    <property type="entry name" value="DEXXQc_Upf1-like"/>
    <property type="match status" value="1"/>
</dbReference>